<evidence type="ECO:0000256" key="1">
    <source>
        <dbReference type="SAM" id="MobiDB-lite"/>
    </source>
</evidence>
<comment type="caution">
    <text evidence="2">The sequence shown here is derived from an EMBL/GenBank/DDBJ whole genome shotgun (WGS) entry which is preliminary data.</text>
</comment>
<keyword evidence="3" id="KW-1185">Reference proteome</keyword>
<sequence length="74" mass="8653">MDARGRHRRWEDKADIIRNEENWKENTGGGRPRKSVWEWMDGLGGKRGTGSQEKHRSYEVDEVVLSEIIDTDPE</sequence>
<accession>A0AAE1QBK0</accession>
<evidence type="ECO:0000313" key="2">
    <source>
        <dbReference type="EMBL" id="KAK4323155.1"/>
    </source>
</evidence>
<proteinExistence type="predicted"/>
<feature type="region of interest" description="Disordered" evidence="1">
    <location>
        <begin position="21"/>
        <end position="57"/>
    </location>
</feature>
<protein>
    <submittedName>
        <fullName evidence="2">Uncharacterized protein</fullName>
    </submittedName>
</protein>
<gene>
    <name evidence="2" type="ORF">Pmani_006104</name>
</gene>
<reference evidence="2" key="1">
    <citation type="submission" date="2023-11" db="EMBL/GenBank/DDBJ databases">
        <title>Genome assemblies of two species of porcelain crab, Petrolisthes cinctipes and Petrolisthes manimaculis (Anomura: Porcellanidae).</title>
        <authorList>
            <person name="Angst P."/>
        </authorList>
    </citation>
    <scope>NUCLEOTIDE SEQUENCE</scope>
    <source>
        <strain evidence="2">PB745_02</strain>
        <tissue evidence="2">Gill</tissue>
    </source>
</reference>
<dbReference type="EMBL" id="JAWZYT010000466">
    <property type="protein sequence ID" value="KAK4323155.1"/>
    <property type="molecule type" value="Genomic_DNA"/>
</dbReference>
<organism evidence="2 3">
    <name type="scientific">Petrolisthes manimaculis</name>
    <dbReference type="NCBI Taxonomy" id="1843537"/>
    <lineage>
        <taxon>Eukaryota</taxon>
        <taxon>Metazoa</taxon>
        <taxon>Ecdysozoa</taxon>
        <taxon>Arthropoda</taxon>
        <taxon>Crustacea</taxon>
        <taxon>Multicrustacea</taxon>
        <taxon>Malacostraca</taxon>
        <taxon>Eumalacostraca</taxon>
        <taxon>Eucarida</taxon>
        <taxon>Decapoda</taxon>
        <taxon>Pleocyemata</taxon>
        <taxon>Anomura</taxon>
        <taxon>Galatheoidea</taxon>
        <taxon>Porcellanidae</taxon>
        <taxon>Petrolisthes</taxon>
    </lineage>
</organism>
<evidence type="ECO:0000313" key="3">
    <source>
        <dbReference type="Proteomes" id="UP001292094"/>
    </source>
</evidence>
<dbReference type="Proteomes" id="UP001292094">
    <property type="component" value="Unassembled WGS sequence"/>
</dbReference>
<name>A0AAE1QBK0_9EUCA</name>
<dbReference type="AlphaFoldDB" id="A0AAE1QBK0"/>